<comment type="caution">
    <text evidence="2">The sequence shown here is derived from an EMBL/GenBank/DDBJ whole genome shotgun (WGS) entry which is preliminary data.</text>
</comment>
<organism evidence="2 3">
    <name type="scientific">Nonomuraea insulae</name>
    <dbReference type="NCBI Taxonomy" id="1616787"/>
    <lineage>
        <taxon>Bacteria</taxon>
        <taxon>Bacillati</taxon>
        <taxon>Actinomycetota</taxon>
        <taxon>Actinomycetes</taxon>
        <taxon>Streptosporangiales</taxon>
        <taxon>Streptosporangiaceae</taxon>
        <taxon>Nonomuraea</taxon>
    </lineage>
</organism>
<reference evidence="3" key="1">
    <citation type="journal article" date="2019" name="Int. J. Syst. Evol. Microbiol.">
        <title>The Global Catalogue of Microorganisms (GCM) 10K type strain sequencing project: providing services to taxonomists for standard genome sequencing and annotation.</title>
        <authorList>
            <consortium name="The Broad Institute Genomics Platform"/>
            <consortium name="The Broad Institute Genome Sequencing Center for Infectious Disease"/>
            <person name="Wu L."/>
            <person name="Ma J."/>
        </authorList>
    </citation>
    <scope>NUCLEOTIDE SEQUENCE [LARGE SCALE GENOMIC DNA]</scope>
    <source>
        <strain evidence="3">CCUG 53903</strain>
    </source>
</reference>
<sequence>MSDHGGAATRTMISYWTRFAATGNPNGNGQPRWMPFQDGGRAQSLATTTVGQTDLSAEHQCAFWKTIDS</sequence>
<evidence type="ECO:0000259" key="1">
    <source>
        <dbReference type="Pfam" id="PF00135"/>
    </source>
</evidence>
<evidence type="ECO:0000313" key="3">
    <source>
        <dbReference type="Proteomes" id="UP001596058"/>
    </source>
</evidence>
<gene>
    <name evidence="2" type="ORF">ACFPZ3_25470</name>
</gene>
<dbReference type="Gene3D" id="3.40.50.1820">
    <property type="entry name" value="alpha/beta hydrolase"/>
    <property type="match status" value="1"/>
</dbReference>
<keyword evidence="3" id="KW-1185">Reference proteome</keyword>
<dbReference type="EMBL" id="JBHSPA010000028">
    <property type="protein sequence ID" value="MFC5827229.1"/>
    <property type="molecule type" value="Genomic_DNA"/>
</dbReference>
<evidence type="ECO:0000313" key="2">
    <source>
        <dbReference type="EMBL" id="MFC5827229.1"/>
    </source>
</evidence>
<accession>A0ABW1CNC5</accession>
<dbReference type="SUPFAM" id="SSF53474">
    <property type="entry name" value="alpha/beta-Hydrolases"/>
    <property type="match status" value="1"/>
</dbReference>
<proteinExistence type="predicted"/>
<dbReference type="Proteomes" id="UP001596058">
    <property type="component" value="Unassembled WGS sequence"/>
</dbReference>
<dbReference type="Pfam" id="PF00135">
    <property type="entry name" value="COesterase"/>
    <property type="match status" value="1"/>
</dbReference>
<dbReference type="InterPro" id="IPR002018">
    <property type="entry name" value="CarbesteraseB"/>
</dbReference>
<feature type="domain" description="Carboxylesterase type B" evidence="1">
    <location>
        <begin position="10"/>
        <end position="64"/>
    </location>
</feature>
<name>A0ABW1CNC5_9ACTN</name>
<dbReference type="RefSeq" id="WP_379516738.1">
    <property type="nucleotide sequence ID" value="NZ_JBHSPA010000028.1"/>
</dbReference>
<protein>
    <submittedName>
        <fullName evidence="2">Carboxylesterase family protein</fullName>
    </submittedName>
</protein>
<dbReference type="InterPro" id="IPR029058">
    <property type="entry name" value="AB_hydrolase_fold"/>
</dbReference>